<dbReference type="Proteomes" id="UP000007752">
    <property type="component" value="Chromosome 8"/>
</dbReference>
<dbReference type="CDD" id="cd00840">
    <property type="entry name" value="MPP_Mre11_N"/>
    <property type="match status" value="1"/>
</dbReference>
<evidence type="ECO:0000256" key="1">
    <source>
        <dbReference type="ARBA" id="ARBA00001936"/>
    </source>
</evidence>
<dbReference type="PANTHER" id="PTHR10139:SF1">
    <property type="entry name" value="DOUBLE-STRAND BREAK REPAIR PROTEIN MRE11"/>
    <property type="match status" value="1"/>
</dbReference>
<evidence type="ECO:0000256" key="7">
    <source>
        <dbReference type="ARBA" id="ARBA00022723"/>
    </source>
</evidence>
<keyword evidence="10 16" id="KW-0378">Hydrolase</keyword>
<feature type="active site" description="Proton donor" evidence="17">
    <location>
        <position position="142"/>
    </location>
</feature>
<evidence type="ECO:0000256" key="17">
    <source>
        <dbReference type="PIRSR" id="PIRSR000882-1"/>
    </source>
</evidence>
<dbReference type="GO" id="GO:0051321">
    <property type="term" value="P:meiotic cell cycle"/>
    <property type="evidence" value="ECO:0007669"/>
    <property type="project" value="UniProtKB-KW"/>
</dbReference>
<dbReference type="Pfam" id="PF04152">
    <property type="entry name" value="Mre11_DNA_bind"/>
    <property type="match status" value="1"/>
</dbReference>
<dbReference type="InterPro" id="IPR007281">
    <property type="entry name" value="Mre11_DNA-bd"/>
</dbReference>
<dbReference type="GO" id="GO:0004520">
    <property type="term" value="F:DNA endonuclease activity"/>
    <property type="evidence" value="ECO:0007669"/>
    <property type="project" value="InterPro"/>
</dbReference>
<dbReference type="GO" id="GO:0005694">
    <property type="term" value="C:chromosome"/>
    <property type="evidence" value="ECO:0007669"/>
    <property type="project" value="UniProtKB-SubCell"/>
</dbReference>
<dbReference type="InterPro" id="IPR038487">
    <property type="entry name" value="Mre11_capping_dom"/>
</dbReference>
<dbReference type="SUPFAM" id="SSF56300">
    <property type="entry name" value="Metallo-dependent phosphatases"/>
    <property type="match status" value="1"/>
</dbReference>
<keyword evidence="7" id="KW-0479">Metal-binding</keyword>
<protein>
    <recommendedName>
        <fullName evidence="16">Double-strand break repair protein</fullName>
    </recommendedName>
</protein>
<evidence type="ECO:0000256" key="14">
    <source>
        <dbReference type="ARBA" id="ARBA00023242"/>
    </source>
</evidence>
<dbReference type="AlphaFoldDB" id="B9FZC5"/>
<evidence type="ECO:0000256" key="15">
    <source>
        <dbReference type="ARBA" id="ARBA00023254"/>
    </source>
</evidence>
<feature type="domain" description="Mre11 DNA-binding" evidence="19">
    <location>
        <begin position="311"/>
        <end position="473"/>
    </location>
</feature>
<dbReference type="GO" id="GO:0030145">
    <property type="term" value="F:manganese ion binding"/>
    <property type="evidence" value="ECO:0007669"/>
    <property type="project" value="UniProtKB-UniRule"/>
</dbReference>
<evidence type="ECO:0000256" key="6">
    <source>
        <dbReference type="ARBA" id="ARBA00022722"/>
    </source>
</evidence>
<accession>B9FZC5</accession>
<gene>
    <name evidence="20" type="ORF">OsJ_26244</name>
</gene>
<dbReference type="GO" id="GO:0008296">
    <property type="term" value="F:3'-5'-DNA exonuclease activity"/>
    <property type="evidence" value="ECO:0007669"/>
    <property type="project" value="InterPro"/>
</dbReference>
<keyword evidence="11 16" id="KW-0269">Exonuclease</keyword>
<comment type="subcellular location">
    <subcellularLocation>
        <location evidence="3">Chromosome</location>
    </subcellularLocation>
    <subcellularLocation>
        <location evidence="2 16">Nucleus</location>
    </subcellularLocation>
</comment>
<evidence type="ECO:0000259" key="19">
    <source>
        <dbReference type="SMART" id="SM01347"/>
    </source>
</evidence>
<dbReference type="FunFam" id="3.60.21.10:FF:000019">
    <property type="entry name" value="Double-strand break repair protein"/>
    <property type="match status" value="1"/>
</dbReference>
<evidence type="ECO:0000256" key="18">
    <source>
        <dbReference type="SAM" id="MobiDB-lite"/>
    </source>
</evidence>
<evidence type="ECO:0000256" key="2">
    <source>
        <dbReference type="ARBA" id="ARBA00004123"/>
    </source>
</evidence>
<dbReference type="PANTHER" id="PTHR10139">
    <property type="entry name" value="DOUBLE-STRAND BREAK REPAIR PROTEIN MRE11"/>
    <property type="match status" value="1"/>
</dbReference>
<reference evidence="20" key="1">
    <citation type="journal article" date="2005" name="PLoS Biol.">
        <title>The genomes of Oryza sativa: a history of duplications.</title>
        <authorList>
            <person name="Yu J."/>
            <person name="Wang J."/>
            <person name="Lin W."/>
            <person name="Li S."/>
            <person name="Li H."/>
            <person name="Zhou J."/>
            <person name="Ni P."/>
            <person name="Dong W."/>
            <person name="Hu S."/>
            <person name="Zeng C."/>
            <person name="Zhang J."/>
            <person name="Zhang Y."/>
            <person name="Li R."/>
            <person name="Xu Z."/>
            <person name="Li S."/>
            <person name="Li X."/>
            <person name="Zheng H."/>
            <person name="Cong L."/>
            <person name="Lin L."/>
            <person name="Yin J."/>
            <person name="Geng J."/>
            <person name="Li G."/>
            <person name="Shi J."/>
            <person name="Liu J."/>
            <person name="Lv H."/>
            <person name="Li J."/>
            <person name="Wang J."/>
            <person name="Deng Y."/>
            <person name="Ran L."/>
            <person name="Shi X."/>
            <person name="Wang X."/>
            <person name="Wu Q."/>
            <person name="Li C."/>
            <person name="Ren X."/>
            <person name="Wang J."/>
            <person name="Wang X."/>
            <person name="Li D."/>
            <person name="Liu D."/>
            <person name="Zhang X."/>
            <person name="Ji Z."/>
            <person name="Zhao W."/>
            <person name="Sun Y."/>
            <person name="Zhang Z."/>
            <person name="Bao J."/>
            <person name="Han Y."/>
            <person name="Dong L."/>
            <person name="Ji J."/>
            <person name="Chen P."/>
            <person name="Wu S."/>
            <person name="Liu J."/>
            <person name="Xiao Y."/>
            <person name="Bu D."/>
            <person name="Tan J."/>
            <person name="Yang L."/>
            <person name="Ye C."/>
            <person name="Zhang J."/>
            <person name="Xu J."/>
            <person name="Zhou Y."/>
            <person name="Yu Y."/>
            <person name="Zhang B."/>
            <person name="Zhuang S."/>
            <person name="Wei H."/>
            <person name="Liu B."/>
            <person name="Lei M."/>
            <person name="Yu H."/>
            <person name="Li Y."/>
            <person name="Xu H."/>
            <person name="Wei S."/>
            <person name="He X."/>
            <person name="Fang L."/>
            <person name="Zhang Z."/>
            <person name="Zhang Y."/>
            <person name="Huang X."/>
            <person name="Su Z."/>
            <person name="Tong W."/>
            <person name="Li J."/>
            <person name="Tong Z."/>
            <person name="Li S."/>
            <person name="Ye J."/>
            <person name="Wang L."/>
            <person name="Fang L."/>
            <person name="Lei T."/>
            <person name="Chen C."/>
            <person name="Chen H."/>
            <person name="Xu Z."/>
            <person name="Li H."/>
            <person name="Huang H."/>
            <person name="Zhang F."/>
            <person name="Xu H."/>
            <person name="Li N."/>
            <person name="Zhao C."/>
            <person name="Li S."/>
            <person name="Dong L."/>
            <person name="Huang Y."/>
            <person name="Li L."/>
            <person name="Xi Y."/>
            <person name="Qi Q."/>
            <person name="Li W."/>
            <person name="Zhang B."/>
            <person name="Hu W."/>
            <person name="Zhang Y."/>
            <person name="Tian X."/>
            <person name="Jiao Y."/>
            <person name="Liang X."/>
            <person name="Jin J."/>
            <person name="Gao L."/>
            <person name="Zheng W."/>
            <person name="Hao B."/>
            <person name="Liu S."/>
            <person name="Wang W."/>
            <person name="Yuan L."/>
            <person name="Cao M."/>
            <person name="McDermott J."/>
            <person name="Samudrala R."/>
            <person name="Wang J."/>
            <person name="Wong G.K."/>
            <person name="Yang H."/>
        </authorList>
    </citation>
    <scope>NUCLEOTIDE SEQUENCE [LARGE SCALE GENOMIC DNA]</scope>
</reference>
<dbReference type="Pfam" id="PF00149">
    <property type="entry name" value="Metallophos"/>
    <property type="match status" value="1"/>
</dbReference>
<evidence type="ECO:0000256" key="4">
    <source>
        <dbReference type="ARBA" id="ARBA00009028"/>
    </source>
</evidence>
<dbReference type="InterPro" id="IPR004843">
    <property type="entry name" value="Calcineurin-like_PHP"/>
</dbReference>
<evidence type="ECO:0000256" key="11">
    <source>
        <dbReference type="ARBA" id="ARBA00022839"/>
    </source>
</evidence>
<dbReference type="EMBL" id="CM000145">
    <property type="protein sequence ID" value="EEE68142.1"/>
    <property type="molecule type" value="Genomic_DNA"/>
</dbReference>
<comment type="function">
    <text evidence="16">Core component of the MRN complex, which plays a central role in double-strand break (DSB) repair, DNA recombination, maintenance of telomere integrity and meiosis. The MRN complex is involved in the repair of DNA double-strand breaks (DSBs) via homologous recombination (HR), an error-free mechanism which primarily occurs during S and G2 phases. The complex (1) mediates the end resection of damaged DNA, which generates proper single-stranded DNA, a key initial steps in HR, and is (2) required for the recruitment of other repair factors and efficient activation of ATM and ATR upon DNA damage. Within the MRN complex, MRE11 possesses both single-strand endonuclease activity and double-strand-specific 3'-5' exonuclease activity. MRE11 first endonucleolytically cleaves the 5' strand at DNA DSB ends to prevent non-homologous end joining (NHEJ) and licence HR. It then generates a single-stranded DNA gap via 3' to 5' exonucleolytic degradation, which is required for single-strand invasion and recombination.</text>
</comment>
<evidence type="ECO:0000256" key="10">
    <source>
        <dbReference type="ARBA" id="ARBA00022801"/>
    </source>
</evidence>
<evidence type="ECO:0000256" key="3">
    <source>
        <dbReference type="ARBA" id="ARBA00004286"/>
    </source>
</evidence>
<name>B9FZC5_ORYSJ</name>
<dbReference type="Gene3D" id="3.30.110.110">
    <property type="entry name" value="Mre11, capping domain"/>
    <property type="match status" value="1"/>
</dbReference>
<dbReference type="GO" id="GO:0030870">
    <property type="term" value="C:Mre11 complex"/>
    <property type="evidence" value="ECO:0007669"/>
    <property type="project" value="UniProtKB-UniRule"/>
</dbReference>
<evidence type="ECO:0000313" key="20">
    <source>
        <dbReference type="EMBL" id="EEE68142.1"/>
    </source>
</evidence>
<evidence type="ECO:0000256" key="5">
    <source>
        <dbReference type="ARBA" id="ARBA00022454"/>
    </source>
</evidence>
<comment type="similarity">
    <text evidence="4 16">Belongs to the MRE11/RAD32 family.</text>
</comment>
<organism evidence="20">
    <name type="scientific">Oryza sativa subsp. japonica</name>
    <name type="common">Rice</name>
    <dbReference type="NCBI Taxonomy" id="39947"/>
    <lineage>
        <taxon>Eukaryota</taxon>
        <taxon>Viridiplantae</taxon>
        <taxon>Streptophyta</taxon>
        <taxon>Embryophyta</taxon>
        <taxon>Tracheophyta</taxon>
        <taxon>Spermatophyta</taxon>
        <taxon>Magnoliopsida</taxon>
        <taxon>Liliopsida</taxon>
        <taxon>Poales</taxon>
        <taxon>Poaceae</taxon>
        <taxon>BOP clade</taxon>
        <taxon>Oryzoideae</taxon>
        <taxon>Oryzeae</taxon>
        <taxon>Oryzinae</taxon>
        <taxon>Oryza</taxon>
        <taxon>Oryza sativa</taxon>
    </lineage>
</organism>
<feature type="compositionally biased region" description="Basic and acidic residues" evidence="18">
    <location>
        <begin position="561"/>
        <end position="578"/>
    </location>
</feature>
<evidence type="ECO:0000256" key="12">
    <source>
        <dbReference type="ARBA" id="ARBA00023204"/>
    </source>
</evidence>
<feature type="region of interest" description="Disordered" evidence="18">
    <location>
        <begin position="555"/>
        <end position="626"/>
    </location>
</feature>
<keyword evidence="8 16" id="KW-0255">Endonuclease</keyword>
<dbReference type="InterPro" id="IPR029052">
    <property type="entry name" value="Metallo-depent_PP-like"/>
</dbReference>
<keyword evidence="15 16" id="KW-0469">Meiosis</keyword>
<keyword evidence="5" id="KW-0158">Chromosome</keyword>
<keyword evidence="9 16" id="KW-0227">DNA damage</keyword>
<keyword evidence="13 16" id="KW-0464">Manganese</keyword>
<dbReference type="Gene3D" id="3.60.21.10">
    <property type="match status" value="1"/>
</dbReference>
<dbReference type="InterPro" id="IPR041796">
    <property type="entry name" value="Mre11_N"/>
</dbReference>
<feature type="region of interest" description="Disordered" evidence="18">
    <location>
        <begin position="421"/>
        <end position="442"/>
    </location>
</feature>
<evidence type="ECO:0000256" key="8">
    <source>
        <dbReference type="ARBA" id="ARBA00022759"/>
    </source>
</evidence>
<reference evidence="20" key="2">
    <citation type="submission" date="2008-12" db="EMBL/GenBank/DDBJ databases">
        <title>Improved gene annotation of the rice (Oryza sativa) genomes.</title>
        <authorList>
            <person name="Wang J."/>
            <person name="Li R."/>
            <person name="Fan W."/>
            <person name="Huang Q."/>
            <person name="Zhang J."/>
            <person name="Zhou Y."/>
            <person name="Hu Y."/>
            <person name="Zi S."/>
            <person name="Li J."/>
            <person name="Ni P."/>
            <person name="Zheng H."/>
            <person name="Zhang Y."/>
            <person name="Zhao M."/>
            <person name="Hao Q."/>
            <person name="McDermott J."/>
            <person name="Samudrala R."/>
            <person name="Kristiansen K."/>
            <person name="Wong G.K.-S."/>
        </authorList>
    </citation>
    <scope>NUCLEOTIDE SEQUENCE</scope>
</reference>
<proteinExistence type="inferred from homology"/>
<sequence length="626" mass="70310">MKVKRQKFAKTIKFVMVTWDEEENSMLRILVATDCHLGYLEKDEIRRFDSFDTFEEICSLAVINKVDFILLGGNLFHENKPSISTLVKSMEIIRSYCLNDHQVQFQVVSDQAACLQNRFGRVNFEDPNFNIGLPVFTVHGTHDGPAGVDGLSATDILSACNFVNYFGKVDPGSSDVDQISVCPVFIKKGATSVALYGLGNIRDEKLSRMLQTHYKIQWMKADSEDDWFNLFVFHQKRRKGSSTNGINEQLLPSFLDLVIWGHEHECLIDHQEVSGKDFHIIHPGSSVATSLSNAEAKPKNVVLLEIKGMQYKQTNIPLKSVRPFQYAEVQLKDQLGVELNNEAALYEHLDNIFSAVLLNTELFQVSNLIDKTAISGSEPKLPLVRVKVDYSGFSTITPQRFGQKYVGKVANPNDIILFSRSAQQNRTREHTGSSEECEPNELDQQSIEELIAESNLNMQILDKNDLDSALHDFVNKDENMAFHSCLDKNIDAAKKKLTFATKDLKAEEDIVLQLDQCMQERMNEDPLLSKGGSEIMPCSQSLPTNALSAFQELKCSSNEEQDTHESDELIEISDKEHSQQASQKRPAPVDGGSQSSRRKTDLSSFYRTAPSKNNDDGGKKGKAPVI</sequence>
<dbReference type="GO" id="GO:0006302">
    <property type="term" value="P:double-strand break repair"/>
    <property type="evidence" value="ECO:0007669"/>
    <property type="project" value="UniProtKB-UniRule"/>
</dbReference>
<keyword evidence="6 16" id="KW-0540">Nuclease</keyword>
<comment type="cofactor">
    <cofactor evidence="1 16">
        <name>Mn(2+)</name>
        <dbReference type="ChEBI" id="CHEBI:29035"/>
    </cofactor>
</comment>
<keyword evidence="12 16" id="KW-0234">DNA repair</keyword>
<dbReference type="SMART" id="SM01347">
    <property type="entry name" value="Mre11_DNA_bind"/>
    <property type="match status" value="1"/>
</dbReference>
<dbReference type="PIRSF" id="PIRSF000882">
    <property type="entry name" value="DSB_repair_MRE11"/>
    <property type="match status" value="1"/>
</dbReference>
<evidence type="ECO:0000256" key="13">
    <source>
        <dbReference type="ARBA" id="ARBA00023211"/>
    </source>
</evidence>
<dbReference type="InterPro" id="IPR003701">
    <property type="entry name" value="Mre11"/>
</dbReference>
<evidence type="ECO:0000256" key="16">
    <source>
        <dbReference type="PIRNR" id="PIRNR000882"/>
    </source>
</evidence>
<keyword evidence="14 16" id="KW-0539">Nucleus</keyword>
<evidence type="ECO:0000256" key="9">
    <source>
        <dbReference type="ARBA" id="ARBA00022763"/>
    </source>
</evidence>